<gene>
    <name evidence="1" type="ORF">VF08_02905</name>
</gene>
<protein>
    <submittedName>
        <fullName evidence="1">Uncharacterized protein</fullName>
    </submittedName>
</protein>
<proteinExistence type="predicted"/>
<dbReference type="RefSeq" id="WP_099073008.1">
    <property type="nucleotide sequence ID" value="NZ_LAHD01000005.1"/>
</dbReference>
<evidence type="ECO:0000313" key="2">
    <source>
        <dbReference type="Proteomes" id="UP000222310"/>
    </source>
</evidence>
<accession>A0A9Q5ZFZ6</accession>
<dbReference type="GeneID" id="57094403"/>
<dbReference type="EMBL" id="LAHD01000005">
    <property type="protein sequence ID" value="PHK06702.1"/>
    <property type="molecule type" value="Genomic_DNA"/>
</dbReference>
<evidence type="ECO:0000313" key="1">
    <source>
        <dbReference type="EMBL" id="PHK06702.1"/>
    </source>
</evidence>
<sequence>MSDFISQMIGLRDSLPVVATAFGISSLKRFYIHRRENNGLVVEEVIPTPVIEEITLELKNVEDLNSLKGASKVFEVKGVSKTYQRIELESEFVDFEIEGGIQCQLIDIKENTLTWDLRVEQKLGEQQIYGY</sequence>
<comment type="caution">
    <text evidence="1">The sequence shown here is derived from an EMBL/GenBank/DDBJ whole genome shotgun (WGS) entry which is preliminary data.</text>
</comment>
<dbReference type="Proteomes" id="UP000222310">
    <property type="component" value="Unassembled WGS sequence"/>
</dbReference>
<dbReference type="AlphaFoldDB" id="A0A9Q5ZFZ6"/>
<organism evidence="1 2">
    <name type="scientific">Nostoc linckia z8</name>
    <dbReference type="NCBI Taxonomy" id="1628746"/>
    <lineage>
        <taxon>Bacteria</taxon>
        <taxon>Bacillati</taxon>
        <taxon>Cyanobacteriota</taxon>
        <taxon>Cyanophyceae</taxon>
        <taxon>Nostocales</taxon>
        <taxon>Nostocaceae</taxon>
        <taxon>Nostoc</taxon>
    </lineage>
</organism>
<name>A0A9Q5ZFZ6_NOSLI</name>
<reference evidence="1 2" key="1">
    <citation type="submission" date="2015-02" db="EMBL/GenBank/DDBJ databases">
        <title>Nostoc linckia genome annotation.</title>
        <authorList>
            <person name="Zhou Z."/>
        </authorList>
    </citation>
    <scope>NUCLEOTIDE SEQUENCE [LARGE SCALE GENOMIC DNA]</scope>
    <source>
        <strain evidence="2">z8</strain>
    </source>
</reference>